<dbReference type="AlphaFoldDB" id="A0A2N3Y580"/>
<sequence>MTAGAGGDRRCEDVHRVRLGGENPQVPLKSNLRFQWNLRTVGVSHPDTPMPVDNLRNFNGNRGRVRTCQDPQPGRSLFRAETCEPDMALAPTERHSRRYRKRSTTWEPATHLGNLPPTWATCHPPGQPATHLPARNYLNRIGQPCTRPGVRGLADRSAHRTAAGPTPGPRARPAFSDCVACDIADRFWPGGFGRRLCPPSPLRNCGLSADCCGDPRQLMSEALPLNGLVETSHTA</sequence>
<reference evidence="2" key="1">
    <citation type="submission" date="2017-12" db="EMBL/GenBank/DDBJ databases">
        <title>Sequencing the genomes of 1000 Actinobacteria strains.</title>
        <authorList>
            <person name="Klenk H.-P."/>
        </authorList>
    </citation>
    <scope>NUCLEOTIDE SEQUENCE [LARGE SCALE GENOMIC DNA]</scope>
    <source>
        <strain evidence="2">DSM 44228</strain>
    </source>
</reference>
<evidence type="ECO:0000313" key="3">
    <source>
        <dbReference type="Proteomes" id="UP000233786"/>
    </source>
</evidence>
<feature type="compositionally biased region" description="Low complexity" evidence="1">
    <location>
        <begin position="160"/>
        <end position="172"/>
    </location>
</feature>
<evidence type="ECO:0000313" key="2">
    <source>
        <dbReference type="EMBL" id="PKW18001.1"/>
    </source>
</evidence>
<dbReference type="Proteomes" id="UP000233786">
    <property type="component" value="Unassembled WGS sequence"/>
</dbReference>
<accession>A0A2N3Y580</accession>
<comment type="caution">
    <text evidence="2">The sequence shown here is derived from an EMBL/GenBank/DDBJ whole genome shotgun (WGS) entry which is preliminary data.</text>
</comment>
<proteinExistence type="predicted"/>
<protein>
    <submittedName>
        <fullName evidence="2">Uncharacterized protein</fullName>
    </submittedName>
</protein>
<organism evidence="2 3">
    <name type="scientific">Saccharopolyspora spinosa</name>
    <dbReference type="NCBI Taxonomy" id="60894"/>
    <lineage>
        <taxon>Bacteria</taxon>
        <taxon>Bacillati</taxon>
        <taxon>Actinomycetota</taxon>
        <taxon>Actinomycetes</taxon>
        <taxon>Pseudonocardiales</taxon>
        <taxon>Pseudonocardiaceae</taxon>
        <taxon>Saccharopolyspora</taxon>
    </lineage>
</organism>
<feature type="region of interest" description="Disordered" evidence="1">
    <location>
        <begin position="148"/>
        <end position="172"/>
    </location>
</feature>
<evidence type="ECO:0000256" key="1">
    <source>
        <dbReference type="SAM" id="MobiDB-lite"/>
    </source>
</evidence>
<name>A0A2N3Y580_SACSN</name>
<gene>
    <name evidence="2" type="ORF">A8926_6048</name>
</gene>
<keyword evidence="3" id="KW-1185">Reference proteome</keyword>
<dbReference type="EMBL" id="PJNB01000001">
    <property type="protein sequence ID" value="PKW18001.1"/>
    <property type="molecule type" value="Genomic_DNA"/>
</dbReference>